<evidence type="ECO:0000313" key="3">
    <source>
        <dbReference type="Proteomes" id="UP000469559"/>
    </source>
</evidence>
<accession>A0A8T9BDB2</accession>
<reference evidence="2 3" key="1">
    <citation type="submission" date="2018-05" db="EMBL/GenBank/DDBJ databases">
        <title>Whole genome sequencing for identification of molecular markers to develop diagnostic detection tools for the regulated plant pathogen Lachnellula willkommii.</title>
        <authorList>
            <person name="Giroux E."/>
            <person name="Bilodeau G."/>
        </authorList>
    </citation>
    <scope>NUCLEOTIDE SEQUENCE [LARGE SCALE GENOMIC DNA]</scope>
    <source>
        <strain evidence="2 3">CBS 203.66</strain>
    </source>
</reference>
<sequence>MASAVFQIMSDLHLETHPSYDHFRLEQTAPYIALLGDIGHVGDERLFAFLEKQLERYWVVYFLLGNHEPYHLSLALAKAKVNTFAEKMKRLNAKSTVGKRCSARLVDFRDTLRWTVDDHNLAHESDLRWLNEKVAELEREEPARKIVIFTHHSPCGDPRANNPKHQGSEVSSGFMTDLRDERCWKSSAVRMWAFGHTHYNCDFMEEVTGKKVLANQKGYLMIPEKTFNMKATFRLGE</sequence>
<dbReference type="AlphaFoldDB" id="A0A8T9BDB2"/>
<dbReference type="InterPro" id="IPR004843">
    <property type="entry name" value="Calcineurin-like_PHP"/>
</dbReference>
<proteinExistence type="predicted"/>
<protein>
    <recommendedName>
        <fullName evidence="1">Calcineurin-like phosphoesterase domain-containing protein</fullName>
    </recommendedName>
</protein>
<dbReference type="OrthoDB" id="550558at2759"/>
<comment type="caution">
    <text evidence="2">The sequence shown here is derived from an EMBL/GenBank/DDBJ whole genome shotgun (WGS) entry which is preliminary data.</text>
</comment>
<keyword evidence="3" id="KW-1185">Reference proteome</keyword>
<evidence type="ECO:0000313" key="2">
    <source>
        <dbReference type="EMBL" id="TVY16333.1"/>
    </source>
</evidence>
<evidence type="ECO:0000259" key="1">
    <source>
        <dbReference type="Pfam" id="PF00149"/>
    </source>
</evidence>
<dbReference type="PANTHER" id="PTHR37844:SF2">
    <property type="entry name" value="SER_THR PROTEIN PHOSPHATASE SUPERFAMILY (AFU_ORTHOLOGUE AFUA_1G14840)"/>
    <property type="match status" value="1"/>
</dbReference>
<dbReference type="InterPro" id="IPR029052">
    <property type="entry name" value="Metallo-depent_PP-like"/>
</dbReference>
<feature type="domain" description="Calcineurin-like phosphoesterase" evidence="1">
    <location>
        <begin position="9"/>
        <end position="199"/>
    </location>
</feature>
<organism evidence="2 3">
    <name type="scientific">Lachnellula arida</name>
    <dbReference type="NCBI Taxonomy" id="1316785"/>
    <lineage>
        <taxon>Eukaryota</taxon>
        <taxon>Fungi</taxon>
        <taxon>Dikarya</taxon>
        <taxon>Ascomycota</taxon>
        <taxon>Pezizomycotina</taxon>
        <taxon>Leotiomycetes</taxon>
        <taxon>Helotiales</taxon>
        <taxon>Lachnaceae</taxon>
        <taxon>Lachnellula</taxon>
    </lineage>
</organism>
<dbReference type="EMBL" id="QGMF01000382">
    <property type="protein sequence ID" value="TVY16333.1"/>
    <property type="molecule type" value="Genomic_DNA"/>
</dbReference>
<dbReference type="Gene3D" id="3.60.21.10">
    <property type="match status" value="1"/>
</dbReference>
<dbReference type="Proteomes" id="UP000469559">
    <property type="component" value="Unassembled WGS sequence"/>
</dbReference>
<dbReference type="SUPFAM" id="SSF56300">
    <property type="entry name" value="Metallo-dependent phosphatases"/>
    <property type="match status" value="1"/>
</dbReference>
<dbReference type="Pfam" id="PF00149">
    <property type="entry name" value="Metallophos"/>
    <property type="match status" value="1"/>
</dbReference>
<name>A0A8T9BDB2_9HELO</name>
<dbReference type="PANTHER" id="PTHR37844">
    <property type="entry name" value="SER/THR PROTEIN PHOSPHATASE SUPERFAMILY (AFU_ORTHOLOGUE AFUA_1G14840)"/>
    <property type="match status" value="1"/>
</dbReference>
<gene>
    <name evidence="2" type="ORF">LARI1_G007560</name>
</gene>
<dbReference type="GO" id="GO:0016787">
    <property type="term" value="F:hydrolase activity"/>
    <property type="evidence" value="ECO:0007669"/>
    <property type="project" value="InterPro"/>
</dbReference>